<dbReference type="PANTHER" id="PTHR30093:SF2">
    <property type="entry name" value="TYPE II SECRETION SYSTEM PROTEIN H"/>
    <property type="match status" value="1"/>
</dbReference>
<accession>A0A518JWE8</accession>
<dbReference type="EMBL" id="CP036348">
    <property type="protein sequence ID" value="QDV69869.1"/>
    <property type="molecule type" value="Genomic_DNA"/>
</dbReference>
<dbReference type="NCBIfam" id="TIGR04294">
    <property type="entry name" value="pre_pil_HX9DG"/>
    <property type="match status" value="1"/>
</dbReference>
<organism evidence="2 3">
    <name type="scientific">Rosistilla carotiformis</name>
    <dbReference type="NCBI Taxonomy" id="2528017"/>
    <lineage>
        <taxon>Bacteria</taxon>
        <taxon>Pseudomonadati</taxon>
        <taxon>Planctomycetota</taxon>
        <taxon>Planctomycetia</taxon>
        <taxon>Pirellulales</taxon>
        <taxon>Pirellulaceae</taxon>
        <taxon>Rosistilla</taxon>
    </lineage>
</organism>
<dbReference type="OrthoDB" id="285651at2"/>
<dbReference type="KEGG" id="rcf:Poly24_35870"/>
<evidence type="ECO:0000313" key="2">
    <source>
        <dbReference type="EMBL" id="QDV69869.1"/>
    </source>
</evidence>
<dbReference type="PANTHER" id="PTHR30093">
    <property type="entry name" value="GENERAL SECRETION PATHWAY PROTEIN G"/>
    <property type="match status" value="1"/>
</dbReference>
<keyword evidence="3" id="KW-1185">Reference proteome</keyword>
<protein>
    <recommendedName>
        <fullName evidence="1">DUF1559 domain-containing protein</fullName>
    </recommendedName>
</protein>
<dbReference type="Pfam" id="PF07596">
    <property type="entry name" value="SBP_bac_10"/>
    <property type="match status" value="1"/>
</dbReference>
<evidence type="ECO:0000313" key="3">
    <source>
        <dbReference type="Proteomes" id="UP000315082"/>
    </source>
</evidence>
<name>A0A518JWE8_9BACT</name>
<dbReference type="InterPro" id="IPR027558">
    <property type="entry name" value="Pre_pil_HX9DG_C"/>
</dbReference>
<dbReference type="Proteomes" id="UP000315082">
    <property type="component" value="Chromosome"/>
</dbReference>
<evidence type="ECO:0000259" key="1">
    <source>
        <dbReference type="Pfam" id="PF07596"/>
    </source>
</evidence>
<sequence length="563" mass="61738">MYRTAFSIGPLFSVASRWLPPLVAHGRGVCTIALAIVFASLFGSMGVAQTTDGQRMTKEFIPGEAIAMFQVHPQAILQDPALRLAPIEVISASGKHHVGVDPVDILAVRVVIGMPGPGGPEFGAVVTLEKPLEIESLNDKVIDRTSKREVDGKTYYSIPDSPPNAVLHQISPTQWIVGTEYFVTRMLSDQITDGPLAHLTSQTVDNGQAQALIVVEPIRPILSGFVNQALLQAPEELQDLSRLPELLDSIELRYTAKTGFAGDMTLNASDDVSAEEMELVIEKTRLYGRDSMLESIPLLLNEEGPVADSMRAYGVRLVNTLFDMIRPQAKGRSIVINTSDIQVDVASASILVGLLLPAVQAAREAARRMSCQGHLKQFALAVHNYHSVHKKLPSNISDKEGKPLLSWRVSLLPYLEENELYSQFRLDEPWDSAHNRPLAQRMPELFVCPSSPQIPGKTAYQVPLGKGLSMLADNPLRFRDIIDGTSNTVMIVETSPEWAVDWTAPDDWTYDADEPLAGLGGHHPGGFHVAMFDGSVRFVTLAIDPTLWYQLLTRAGREVIEGF</sequence>
<dbReference type="InterPro" id="IPR045584">
    <property type="entry name" value="Pilin-like"/>
</dbReference>
<reference evidence="2 3" key="1">
    <citation type="submission" date="2019-02" db="EMBL/GenBank/DDBJ databases">
        <title>Deep-cultivation of Planctomycetes and their phenomic and genomic characterization uncovers novel biology.</title>
        <authorList>
            <person name="Wiegand S."/>
            <person name="Jogler M."/>
            <person name="Boedeker C."/>
            <person name="Pinto D."/>
            <person name="Vollmers J."/>
            <person name="Rivas-Marin E."/>
            <person name="Kohn T."/>
            <person name="Peeters S.H."/>
            <person name="Heuer A."/>
            <person name="Rast P."/>
            <person name="Oberbeckmann S."/>
            <person name="Bunk B."/>
            <person name="Jeske O."/>
            <person name="Meyerdierks A."/>
            <person name="Storesund J.E."/>
            <person name="Kallscheuer N."/>
            <person name="Luecker S."/>
            <person name="Lage O.M."/>
            <person name="Pohl T."/>
            <person name="Merkel B.J."/>
            <person name="Hornburger P."/>
            <person name="Mueller R.-W."/>
            <person name="Bruemmer F."/>
            <person name="Labrenz M."/>
            <person name="Spormann A.M."/>
            <person name="Op den Camp H."/>
            <person name="Overmann J."/>
            <person name="Amann R."/>
            <person name="Jetten M.S.M."/>
            <person name="Mascher T."/>
            <person name="Medema M.H."/>
            <person name="Devos D.P."/>
            <person name="Kaster A.-K."/>
            <person name="Ovreas L."/>
            <person name="Rohde M."/>
            <person name="Galperin M.Y."/>
            <person name="Jogler C."/>
        </authorList>
    </citation>
    <scope>NUCLEOTIDE SEQUENCE [LARGE SCALE GENOMIC DNA]</scope>
    <source>
        <strain evidence="2 3">Poly24</strain>
    </source>
</reference>
<feature type="domain" description="DUF1559" evidence="1">
    <location>
        <begin position="360"/>
        <end position="506"/>
    </location>
</feature>
<dbReference type="SUPFAM" id="SSF54523">
    <property type="entry name" value="Pili subunits"/>
    <property type="match status" value="1"/>
</dbReference>
<dbReference type="InterPro" id="IPR011453">
    <property type="entry name" value="DUF1559"/>
</dbReference>
<proteinExistence type="predicted"/>
<gene>
    <name evidence="2" type="ORF">Poly24_35870</name>
</gene>
<dbReference type="AlphaFoldDB" id="A0A518JWE8"/>